<evidence type="ECO:0000313" key="3">
    <source>
        <dbReference type="Proteomes" id="UP000184233"/>
    </source>
</evidence>
<gene>
    <name evidence="2" type="ORF">BGO89_02120</name>
</gene>
<dbReference type="InterPro" id="IPR003779">
    <property type="entry name" value="CMD-like"/>
</dbReference>
<evidence type="ECO:0000313" key="2">
    <source>
        <dbReference type="EMBL" id="OJX59238.1"/>
    </source>
</evidence>
<sequence length="179" mass="19481">MPHITVDSSVVGIRGLFQFRPETAAPMLRLAQALLHGESPLTKGERELIATFVSHGNRCVFCTMSHAAAARHHWGEQASIVDDVVYNGVYDGLSPKMKALLPIAEKVRKGGRIVTDDDIATARAMGAVDRDIHDTVLIAAAFSMFNRYVDGLGAITPTDPADYVEMGRRMAVEGYVREA</sequence>
<dbReference type="AlphaFoldDB" id="A0A1M3L1Y5"/>
<accession>A0A1M3L1Y5</accession>
<dbReference type="SUPFAM" id="SSF69118">
    <property type="entry name" value="AhpD-like"/>
    <property type="match status" value="1"/>
</dbReference>
<dbReference type="NCBIfam" id="TIGR01926">
    <property type="entry name" value="peroxid_rel"/>
    <property type="match status" value="1"/>
</dbReference>
<dbReference type="GO" id="GO:0051920">
    <property type="term" value="F:peroxiredoxin activity"/>
    <property type="evidence" value="ECO:0007669"/>
    <property type="project" value="InterPro"/>
</dbReference>
<feature type="domain" description="Carboxymuconolactone decarboxylase-like" evidence="1">
    <location>
        <begin position="21"/>
        <end position="105"/>
    </location>
</feature>
<name>A0A1M3L1Y5_9BACT</name>
<dbReference type="NCBIfam" id="TIGR00778">
    <property type="entry name" value="ahpD_dom"/>
    <property type="match status" value="1"/>
</dbReference>
<proteinExistence type="predicted"/>
<dbReference type="InterPro" id="IPR004675">
    <property type="entry name" value="AhpD_core"/>
</dbReference>
<organism evidence="2 3">
    <name type="scientific">Candidatus Kapaibacterium thiocyanatum</name>
    <dbReference type="NCBI Taxonomy" id="1895771"/>
    <lineage>
        <taxon>Bacteria</taxon>
        <taxon>Pseudomonadati</taxon>
        <taxon>Candidatus Kapaibacteriota</taxon>
        <taxon>Candidatus Kapaibacteriia</taxon>
        <taxon>Candidatus Kapaibacteriales</taxon>
        <taxon>Candidatus Kapaibacteriaceae</taxon>
        <taxon>Candidatus Kapaibacterium</taxon>
    </lineage>
</organism>
<dbReference type="EMBL" id="MKVH01000013">
    <property type="protein sequence ID" value="OJX59238.1"/>
    <property type="molecule type" value="Genomic_DNA"/>
</dbReference>
<reference evidence="2 3" key="1">
    <citation type="submission" date="2016-09" db="EMBL/GenBank/DDBJ databases">
        <title>Genome-resolved meta-omics ties microbial dynamics to process performance in biotechnology for thiocyanate degradation.</title>
        <authorList>
            <person name="Kantor R.S."/>
            <person name="Huddy R.J."/>
            <person name="Iyer R."/>
            <person name="Thomas B.C."/>
            <person name="Brown C.T."/>
            <person name="Anantharaman K."/>
            <person name="Tringe S."/>
            <person name="Hettich R.L."/>
            <person name="Harrison S.T."/>
            <person name="Banfield J.F."/>
        </authorList>
    </citation>
    <scope>NUCLEOTIDE SEQUENCE [LARGE SCALE GENOMIC DNA]</scope>
    <source>
        <strain evidence="2">59-99</strain>
    </source>
</reference>
<comment type="caution">
    <text evidence="2">The sequence shown here is derived from an EMBL/GenBank/DDBJ whole genome shotgun (WGS) entry which is preliminary data.</text>
</comment>
<dbReference type="InterPro" id="IPR029032">
    <property type="entry name" value="AhpD-like"/>
</dbReference>
<dbReference type="PANTHER" id="PTHR35446">
    <property type="entry name" value="SI:CH211-175M2.5"/>
    <property type="match status" value="1"/>
</dbReference>
<evidence type="ECO:0000259" key="1">
    <source>
        <dbReference type="Pfam" id="PF02627"/>
    </source>
</evidence>
<dbReference type="STRING" id="1895771.BGO89_02120"/>
<dbReference type="Pfam" id="PF02627">
    <property type="entry name" value="CMD"/>
    <property type="match status" value="1"/>
</dbReference>
<dbReference type="Gene3D" id="1.20.1290.10">
    <property type="entry name" value="AhpD-like"/>
    <property type="match status" value="1"/>
</dbReference>
<dbReference type="InterPro" id="IPR010195">
    <property type="entry name" value="Uncharacterised_peroxidase-rel"/>
</dbReference>
<protein>
    <submittedName>
        <fullName evidence="2">Carboxymuconolactone decarboxylase</fullName>
    </submittedName>
</protein>
<dbReference type="PANTHER" id="PTHR35446:SF2">
    <property type="entry name" value="CARBOXYMUCONOLACTONE DECARBOXYLASE-LIKE DOMAIN-CONTAINING PROTEIN"/>
    <property type="match status" value="1"/>
</dbReference>
<dbReference type="Proteomes" id="UP000184233">
    <property type="component" value="Unassembled WGS sequence"/>
</dbReference>